<dbReference type="Gene3D" id="3.10.20.90">
    <property type="entry name" value="Phosphatidylinositol 3-kinase Catalytic Subunit, Chain A, domain 1"/>
    <property type="match status" value="1"/>
</dbReference>
<dbReference type="Pfam" id="PF06337">
    <property type="entry name" value="DUSP"/>
    <property type="match status" value="1"/>
</dbReference>
<dbReference type="SUPFAM" id="SSF54001">
    <property type="entry name" value="Cysteine proteinases"/>
    <property type="match status" value="1"/>
</dbReference>
<evidence type="ECO:0000256" key="7">
    <source>
        <dbReference type="ARBA" id="ARBA00022786"/>
    </source>
</evidence>
<feature type="region of interest" description="Disordered" evidence="12">
    <location>
        <begin position="926"/>
        <end position="953"/>
    </location>
</feature>
<dbReference type="Proteomes" id="UP000887013">
    <property type="component" value="Unassembled WGS sequence"/>
</dbReference>
<evidence type="ECO:0000259" key="14">
    <source>
        <dbReference type="PROSITE" id="PS51283"/>
    </source>
</evidence>
<feature type="domain" description="USP" evidence="13">
    <location>
        <begin position="291"/>
        <end position="907"/>
    </location>
</feature>
<organism evidence="15 16">
    <name type="scientific">Nephila pilipes</name>
    <name type="common">Giant wood spider</name>
    <name type="synonym">Nephila maculata</name>
    <dbReference type="NCBI Taxonomy" id="299642"/>
    <lineage>
        <taxon>Eukaryota</taxon>
        <taxon>Metazoa</taxon>
        <taxon>Ecdysozoa</taxon>
        <taxon>Arthropoda</taxon>
        <taxon>Chelicerata</taxon>
        <taxon>Arachnida</taxon>
        <taxon>Araneae</taxon>
        <taxon>Araneomorphae</taxon>
        <taxon>Entelegynae</taxon>
        <taxon>Araneoidea</taxon>
        <taxon>Nephilidae</taxon>
        <taxon>Nephila</taxon>
    </lineage>
</organism>
<dbReference type="AlphaFoldDB" id="A0A8X6QIS0"/>
<evidence type="ECO:0000256" key="6">
    <source>
        <dbReference type="ARBA" id="ARBA00022670"/>
    </source>
</evidence>
<evidence type="ECO:0000313" key="15">
    <source>
        <dbReference type="EMBL" id="GFU29265.1"/>
    </source>
</evidence>
<keyword evidence="6 11" id="KW-0645">Protease</keyword>
<dbReference type="InterPro" id="IPR028889">
    <property type="entry name" value="USP"/>
</dbReference>
<dbReference type="GO" id="GO:0016579">
    <property type="term" value="P:protein deubiquitination"/>
    <property type="evidence" value="ECO:0007669"/>
    <property type="project" value="InterPro"/>
</dbReference>
<keyword evidence="8 11" id="KW-0378">Hydrolase</keyword>
<comment type="subcellular location">
    <subcellularLocation>
        <location evidence="3">Cytoplasm</location>
    </subcellularLocation>
    <subcellularLocation>
        <location evidence="2">Nucleus</location>
    </subcellularLocation>
</comment>
<dbReference type="InterPro" id="IPR028135">
    <property type="entry name" value="Ub_USP-typ"/>
</dbReference>
<dbReference type="FunFam" id="3.90.70.10:FF:000013">
    <property type="entry name" value="ubiquitin carboxyl-terminal hydrolase 15 isoform X1"/>
    <property type="match status" value="1"/>
</dbReference>
<dbReference type="Pfam" id="PF14836">
    <property type="entry name" value="Ubiquitin_3"/>
    <property type="match status" value="1"/>
</dbReference>
<evidence type="ECO:0000256" key="12">
    <source>
        <dbReference type="SAM" id="MobiDB-lite"/>
    </source>
</evidence>
<keyword evidence="7 11" id="KW-0833">Ubl conjugation pathway</keyword>
<dbReference type="EMBL" id="BMAW01129188">
    <property type="protein sequence ID" value="GFU29265.1"/>
    <property type="molecule type" value="Genomic_DNA"/>
</dbReference>
<dbReference type="EC" id="3.4.19.12" evidence="11"/>
<reference evidence="15" key="1">
    <citation type="submission" date="2020-08" db="EMBL/GenBank/DDBJ databases">
        <title>Multicomponent nature underlies the extraordinary mechanical properties of spider dragline silk.</title>
        <authorList>
            <person name="Kono N."/>
            <person name="Nakamura H."/>
            <person name="Mori M."/>
            <person name="Yoshida Y."/>
            <person name="Ohtoshi R."/>
            <person name="Malay A.D."/>
            <person name="Moran D.A.P."/>
            <person name="Tomita M."/>
            <person name="Numata K."/>
            <person name="Arakawa K."/>
        </authorList>
    </citation>
    <scope>NUCLEOTIDE SEQUENCE</scope>
</reference>
<evidence type="ECO:0000256" key="5">
    <source>
        <dbReference type="ARBA" id="ARBA00022490"/>
    </source>
</evidence>
<dbReference type="Pfam" id="PF00443">
    <property type="entry name" value="UCH"/>
    <property type="match status" value="1"/>
</dbReference>
<dbReference type="InterPro" id="IPR038765">
    <property type="entry name" value="Papain-like_cys_pep_sf"/>
</dbReference>
<dbReference type="GO" id="GO:0005737">
    <property type="term" value="C:cytoplasm"/>
    <property type="evidence" value="ECO:0007669"/>
    <property type="project" value="UniProtKB-SubCell"/>
</dbReference>
<dbReference type="Pfam" id="PF14533">
    <property type="entry name" value="USP7_C2"/>
    <property type="match status" value="1"/>
</dbReference>
<dbReference type="Gene3D" id="3.30.2230.10">
    <property type="entry name" value="DUSP-like"/>
    <property type="match status" value="1"/>
</dbReference>
<dbReference type="PANTHER" id="PTHR21646:SF24">
    <property type="entry name" value="UBIQUITIN CARBOXYL-TERMINAL HYDROLASE"/>
    <property type="match status" value="1"/>
</dbReference>
<dbReference type="InterPro" id="IPR006615">
    <property type="entry name" value="Pept_C19_DUSP"/>
</dbReference>
<dbReference type="CDD" id="cd02674">
    <property type="entry name" value="Peptidase_C19R"/>
    <property type="match status" value="1"/>
</dbReference>
<dbReference type="InterPro" id="IPR001394">
    <property type="entry name" value="Peptidase_C19_UCH"/>
</dbReference>
<feature type="compositionally biased region" description="Acidic residues" evidence="12">
    <location>
        <begin position="936"/>
        <end position="953"/>
    </location>
</feature>
<evidence type="ECO:0000256" key="8">
    <source>
        <dbReference type="ARBA" id="ARBA00022801"/>
    </source>
</evidence>
<gene>
    <name evidence="15" type="primary">USP4</name>
    <name evidence="15" type="ORF">NPIL_643631</name>
</gene>
<dbReference type="SMART" id="SM00695">
    <property type="entry name" value="DUSP"/>
    <property type="match status" value="1"/>
</dbReference>
<evidence type="ECO:0000256" key="2">
    <source>
        <dbReference type="ARBA" id="ARBA00004123"/>
    </source>
</evidence>
<dbReference type="Gene3D" id="3.90.70.10">
    <property type="entry name" value="Cysteine proteinases"/>
    <property type="match status" value="2"/>
</dbReference>
<keyword evidence="16" id="KW-1185">Reference proteome</keyword>
<feature type="compositionally biased region" description="Basic and acidic residues" evidence="12">
    <location>
        <begin position="656"/>
        <end position="666"/>
    </location>
</feature>
<name>A0A8X6QIS0_NEPPI</name>
<accession>A0A8X6QIS0</accession>
<evidence type="ECO:0000256" key="11">
    <source>
        <dbReference type="RuleBase" id="RU366025"/>
    </source>
</evidence>
<comment type="similarity">
    <text evidence="4 11">Belongs to the peptidase C19 family.</text>
</comment>
<evidence type="ECO:0000256" key="3">
    <source>
        <dbReference type="ARBA" id="ARBA00004496"/>
    </source>
</evidence>
<comment type="catalytic activity">
    <reaction evidence="1 11">
        <text>Thiol-dependent hydrolysis of ester, thioester, amide, peptide and isopeptide bonds formed by the C-terminal Gly of ubiquitin (a 76-residue protein attached to proteins as an intracellular targeting signal).</text>
        <dbReference type="EC" id="3.4.19.12"/>
    </reaction>
</comment>
<keyword evidence="9 11" id="KW-0788">Thiol protease</keyword>
<dbReference type="InterPro" id="IPR018200">
    <property type="entry name" value="USP_CS"/>
</dbReference>
<sequence>MAEGTSSIPELEAQKNEIAQISKKVLVRQDTWCLIDNKWFKQWKKYVGYDNWETANVGDRAIHPGPIDNSPLLRDDGSGEIKDHLIDELDYVLLPEEAWDLLVKWYGLEEGQQPIVRKVVEYGMFVKHCKVEVYLLEFKLCANKDLEHVVTKKFSKSDTIDYIEQEMRSIFNVPKEKETRLWNRYSHNTYEHLSNKDSTVQDAGLYHGQVLIIEERNDDGSWPRQVKSTSAALAYTNSTSTGSGDTRTYNNQSSTIATRSYGSVGGGYGNSSYASYDYHPGSTGNVQPGLCGLSNLGNTCFMNSALQCMSNTPPLVDYFLQDRYWDELNNDNPLGMQGEIAKSFGDLVKNMWCGRYSYTVPRNFKMIVGRFAPQFSGYQQQDCQELMAFLLDGLHEDLNRVKKKPYIEQSDADGRPDEHVAKEAWENYLKRNNSVIVDIFHGLLKSTLVCPECTKVSITFDPFCYLSLPLPIKKERQIEILLVAADPLARPLKMKVTVPKLGTVQELCEAINKSIHIPASNLIVTDVYNHRLHKIFNKEDLLSNIMERDEIFVYEVPPNLEENGPACMIPVYLKHKKSKTTANSTSSSSTLFGHPIFIPVTGKTCSFVQLYSILLQQMSRFLKSPKTDEDWEALTSTEAEKQNGDVDMTNGEDYDSEKSDCEKENDAEYDTDCENSKESARLLFNILSVNASGNLDVDQILNDGRSLKMERKSSSIVGKIYLAVEFDERVKEKCFNEKELLAYSIHDSMNMRISQKKQVIQLSECLELFTTVEKLGADDPWYCPSCKKHQQATKKFDLWSLPQVLIIHLKRFSYNRYWRDKLDTLVEFPVSGLNMAKYVLNPSHGPAVYDLIAVANHYGGMGGGHYTAYGKNSGTGMWYYFDDSSVTQSSEDNVVSKAAYVLVYMRRDATAHSHHSSRQAISAALGAPRNTHVSSPDDDAASSSDEDCNMDVN</sequence>
<proteinExistence type="inferred from homology"/>
<evidence type="ECO:0000259" key="13">
    <source>
        <dbReference type="PROSITE" id="PS50235"/>
    </source>
</evidence>
<dbReference type="PROSITE" id="PS50235">
    <property type="entry name" value="USP_3"/>
    <property type="match status" value="1"/>
</dbReference>
<dbReference type="InterPro" id="IPR035927">
    <property type="entry name" value="DUSP-like_sf"/>
</dbReference>
<dbReference type="InterPro" id="IPR029346">
    <property type="entry name" value="USP_C"/>
</dbReference>
<dbReference type="PROSITE" id="PS00973">
    <property type="entry name" value="USP_2"/>
    <property type="match status" value="1"/>
</dbReference>
<dbReference type="OrthoDB" id="265776at2759"/>
<evidence type="ECO:0000256" key="1">
    <source>
        <dbReference type="ARBA" id="ARBA00000707"/>
    </source>
</evidence>
<comment type="caution">
    <text evidence="15">The sequence shown here is derived from an EMBL/GenBank/DDBJ whole genome shotgun (WGS) entry which is preliminary data.</text>
</comment>
<protein>
    <recommendedName>
        <fullName evidence="11">Ubiquitin carboxyl-terminal hydrolase</fullName>
        <ecNumber evidence="11">3.4.19.12</ecNumber>
    </recommendedName>
</protein>
<dbReference type="SUPFAM" id="SSF143791">
    <property type="entry name" value="DUSP-like"/>
    <property type="match status" value="1"/>
</dbReference>
<dbReference type="PANTHER" id="PTHR21646">
    <property type="entry name" value="UBIQUITIN CARBOXYL-TERMINAL HYDROLASE"/>
    <property type="match status" value="1"/>
</dbReference>
<dbReference type="GO" id="GO:0004843">
    <property type="term" value="F:cysteine-type deubiquitinase activity"/>
    <property type="evidence" value="ECO:0007669"/>
    <property type="project" value="UniProtKB-UniRule"/>
</dbReference>
<dbReference type="PROSITE" id="PS00972">
    <property type="entry name" value="USP_1"/>
    <property type="match status" value="1"/>
</dbReference>
<feature type="domain" description="DUSP" evidence="14">
    <location>
        <begin position="9"/>
        <end position="120"/>
    </location>
</feature>
<dbReference type="InterPro" id="IPR050185">
    <property type="entry name" value="Ub_carboxyl-term_hydrolase"/>
</dbReference>
<dbReference type="PROSITE" id="PS51283">
    <property type="entry name" value="DUSP"/>
    <property type="match status" value="1"/>
</dbReference>
<keyword evidence="5" id="KW-0963">Cytoplasm</keyword>
<dbReference type="GO" id="GO:0006508">
    <property type="term" value="P:proteolysis"/>
    <property type="evidence" value="ECO:0007669"/>
    <property type="project" value="UniProtKB-KW"/>
</dbReference>
<keyword evidence="10" id="KW-0539">Nucleus</keyword>
<feature type="region of interest" description="Disordered" evidence="12">
    <location>
        <begin position="632"/>
        <end position="672"/>
    </location>
</feature>
<evidence type="ECO:0000313" key="16">
    <source>
        <dbReference type="Proteomes" id="UP000887013"/>
    </source>
</evidence>
<evidence type="ECO:0000256" key="10">
    <source>
        <dbReference type="ARBA" id="ARBA00023242"/>
    </source>
</evidence>
<dbReference type="FunFam" id="3.30.2230.10:FF:000003">
    <property type="entry name" value="ubiquitin carboxyl-terminal hydrolase 15 isoform X1"/>
    <property type="match status" value="1"/>
</dbReference>
<evidence type="ECO:0000256" key="9">
    <source>
        <dbReference type="ARBA" id="ARBA00022807"/>
    </source>
</evidence>
<dbReference type="GO" id="GO:0005634">
    <property type="term" value="C:nucleus"/>
    <property type="evidence" value="ECO:0007669"/>
    <property type="project" value="UniProtKB-SubCell"/>
</dbReference>
<evidence type="ECO:0000256" key="4">
    <source>
        <dbReference type="ARBA" id="ARBA00009085"/>
    </source>
</evidence>